<name>A0A1F6EC59_9BACT</name>
<evidence type="ECO:0000313" key="6">
    <source>
        <dbReference type="EMBL" id="OGG71258.1"/>
    </source>
</evidence>
<feature type="transmembrane region" description="Helical" evidence="5">
    <location>
        <begin position="64"/>
        <end position="91"/>
    </location>
</feature>
<keyword evidence="2 5" id="KW-0812">Transmembrane</keyword>
<feature type="transmembrane region" description="Helical" evidence="5">
    <location>
        <begin position="35"/>
        <end position="57"/>
    </location>
</feature>
<feature type="transmembrane region" description="Helical" evidence="5">
    <location>
        <begin position="7"/>
        <end position="29"/>
    </location>
</feature>
<evidence type="ECO:0000256" key="4">
    <source>
        <dbReference type="ARBA" id="ARBA00023136"/>
    </source>
</evidence>
<dbReference type="Pfam" id="PF07681">
    <property type="entry name" value="DoxX"/>
    <property type="match status" value="1"/>
</dbReference>
<dbReference type="AlphaFoldDB" id="A0A1F6EC59"/>
<sequence length="129" mass="14248">MNSPFSAYAPVVLRFALSALFLWFGLSQITNPAAWIAWVPEWTISILGLNSATIVLLNGGFETIFGILLAVGIWTRWVALLLALHLFFIAYEVGYNDTGIRDLALAISTLAVSLFGPDKFTLDDKRKNI</sequence>
<dbReference type="Proteomes" id="UP000176689">
    <property type="component" value="Unassembled WGS sequence"/>
</dbReference>
<dbReference type="GO" id="GO:0016020">
    <property type="term" value="C:membrane"/>
    <property type="evidence" value="ECO:0007669"/>
    <property type="project" value="UniProtKB-SubCell"/>
</dbReference>
<protein>
    <recommendedName>
        <fullName evidence="8">DoxX family protein</fullName>
    </recommendedName>
</protein>
<evidence type="ECO:0000256" key="5">
    <source>
        <dbReference type="SAM" id="Phobius"/>
    </source>
</evidence>
<gene>
    <name evidence="6" type="ORF">A3F27_00125</name>
</gene>
<evidence type="ECO:0008006" key="8">
    <source>
        <dbReference type="Google" id="ProtNLM"/>
    </source>
</evidence>
<dbReference type="EMBL" id="MFLP01000006">
    <property type="protein sequence ID" value="OGG71258.1"/>
    <property type="molecule type" value="Genomic_DNA"/>
</dbReference>
<comment type="subcellular location">
    <subcellularLocation>
        <location evidence="1">Membrane</location>
        <topology evidence="1">Multi-pass membrane protein</topology>
    </subcellularLocation>
</comment>
<accession>A0A1F6EC59</accession>
<dbReference type="InterPro" id="IPR032808">
    <property type="entry name" value="DoxX"/>
</dbReference>
<comment type="caution">
    <text evidence="6">The sequence shown here is derived from an EMBL/GenBank/DDBJ whole genome shotgun (WGS) entry which is preliminary data.</text>
</comment>
<proteinExistence type="predicted"/>
<reference evidence="6 7" key="1">
    <citation type="journal article" date="2016" name="Nat. Commun.">
        <title>Thousands of microbial genomes shed light on interconnected biogeochemical processes in an aquifer system.</title>
        <authorList>
            <person name="Anantharaman K."/>
            <person name="Brown C.T."/>
            <person name="Hug L.A."/>
            <person name="Sharon I."/>
            <person name="Castelle C.J."/>
            <person name="Probst A.J."/>
            <person name="Thomas B.C."/>
            <person name="Singh A."/>
            <person name="Wilkins M.J."/>
            <person name="Karaoz U."/>
            <person name="Brodie E.L."/>
            <person name="Williams K.H."/>
            <person name="Hubbard S.S."/>
            <person name="Banfield J.F."/>
        </authorList>
    </citation>
    <scope>NUCLEOTIDE SEQUENCE [LARGE SCALE GENOMIC DNA]</scope>
</reference>
<organism evidence="6 7">
    <name type="scientific">Candidatus Kaiserbacteria bacterium RIFCSPHIGHO2_12_FULL_53_13</name>
    <dbReference type="NCBI Taxonomy" id="1798502"/>
    <lineage>
        <taxon>Bacteria</taxon>
        <taxon>Candidatus Kaiseribacteriota</taxon>
    </lineage>
</organism>
<keyword evidence="4 5" id="KW-0472">Membrane</keyword>
<evidence type="ECO:0000256" key="2">
    <source>
        <dbReference type="ARBA" id="ARBA00022692"/>
    </source>
</evidence>
<evidence type="ECO:0000256" key="3">
    <source>
        <dbReference type="ARBA" id="ARBA00022989"/>
    </source>
</evidence>
<evidence type="ECO:0000256" key="1">
    <source>
        <dbReference type="ARBA" id="ARBA00004141"/>
    </source>
</evidence>
<evidence type="ECO:0000313" key="7">
    <source>
        <dbReference type="Proteomes" id="UP000176689"/>
    </source>
</evidence>
<keyword evidence="3 5" id="KW-1133">Transmembrane helix</keyword>